<keyword evidence="2" id="KW-0812">Transmembrane</keyword>
<dbReference type="RefSeq" id="WP_165629437.1">
    <property type="nucleotide sequence ID" value="NZ_CBDRND010000007.1"/>
</dbReference>
<feature type="transmembrane region" description="Helical" evidence="2">
    <location>
        <begin position="100"/>
        <end position="119"/>
    </location>
</feature>
<name>A0AAX3T7M2_9ACTN</name>
<reference evidence="3" key="1">
    <citation type="submission" date="2023-04" db="EMBL/GenBank/DDBJ databases">
        <title>Complete genome sequence of a phthalic acid esters degrading bacterial strain.</title>
        <authorList>
            <person name="Weng L."/>
            <person name="Jia Y."/>
            <person name="Ren L."/>
        </authorList>
    </citation>
    <scope>NUCLEOTIDE SEQUENCE</scope>
    <source>
        <strain evidence="3">RL-LY01</strain>
    </source>
</reference>
<feature type="transmembrane region" description="Helical" evidence="2">
    <location>
        <begin position="125"/>
        <end position="149"/>
    </location>
</feature>
<evidence type="ECO:0000256" key="2">
    <source>
        <dbReference type="SAM" id="Phobius"/>
    </source>
</evidence>
<feature type="transmembrane region" description="Helical" evidence="2">
    <location>
        <begin position="61"/>
        <end position="80"/>
    </location>
</feature>
<keyword evidence="2" id="KW-1133">Transmembrane helix</keyword>
<evidence type="ECO:0000313" key="4">
    <source>
        <dbReference type="Proteomes" id="UP001213504"/>
    </source>
</evidence>
<proteinExistence type="predicted"/>
<dbReference type="Proteomes" id="UP001213504">
    <property type="component" value="Chromosome"/>
</dbReference>
<dbReference type="AlphaFoldDB" id="A0AAX3T7M2"/>
<evidence type="ECO:0000313" key="3">
    <source>
        <dbReference type="EMBL" id="WFP24637.1"/>
    </source>
</evidence>
<keyword evidence="2" id="KW-0472">Membrane</keyword>
<organism evidence="3 4">
    <name type="scientific">Gordonia hongkongensis</name>
    <dbReference type="NCBI Taxonomy" id="1701090"/>
    <lineage>
        <taxon>Bacteria</taxon>
        <taxon>Bacillati</taxon>
        <taxon>Actinomycetota</taxon>
        <taxon>Actinomycetes</taxon>
        <taxon>Mycobacteriales</taxon>
        <taxon>Gordoniaceae</taxon>
        <taxon>Gordonia</taxon>
    </lineage>
</organism>
<protein>
    <submittedName>
        <fullName evidence="3">DUF3054 domain-containing protein</fullName>
    </submittedName>
</protein>
<accession>A0AAX3T7M2</accession>
<evidence type="ECO:0000256" key="1">
    <source>
        <dbReference type="SAM" id="MobiDB-lite"/>
    </source>
</evidence>
<dbReference type="InterPro" id="IPR021414">
    <property type="entry name" value="DUF3054"/>
</dbReference>
<dbReference type="EMBL" id="CP121270">
    <property type="protein sequence ID" value="WFP24637.1"/>
    <property type="molecule type" value="Genomic_DNA"/>
</dbReference>
<dbReference type="Pfam" id="PF11255">
    <property type="entry name" value="DUF3054"/>
    <property type="match status" value="1"/>
</dbReference>
<feature type="region of interest" description="Disordered" evidence="1">
    <location>
        <begin position="1"/>
        <end position="23"/>
    </location>
</feature>
<gene>
    <name evidence="3" type="ORF">P9A14_21355</name>
</gene>
<sequence>MLSSKTDRGSDATAETGSSPARGTATGPVAALFDAVAIAVFVLIGRASHEEGYALTSVLHTLWPFLAGCAVGWSITYVYAHVRSSDFFGHDFRPDRVVPVGLVIWFCTATVAMILRFILSQGVAVSFVIVAAVVLALFLLGWRAVFAYLGRRAAA</sequence>
<feature type="compositionally biased region" description="Basic and acidic residues" evidence="1">
    <location>
        <begin position="1"/>
        <end position="10"/>
    </location>
</feature>
<feature type="transmembrane region" description="Helical" evidence="2">
    <location>
        <begin position="29"/>
        <end position="49"/>
    </location>
</feature>